<reference evidence="2 3" key="1">
    <citation type="journal article" date="2012" name="Science">
        <title>The Paleozoic origin of enzymatic lignin decomposition reconstructed from 31 fungal genomes.</title>
        <authorList>
            <person name="Floudas D."/>
            <person name="Binder M."/>
            <person name="Riley R."/>
            <person name="Barry K."/>
            <person name="Blanchette R.A."/>
            <person name="Henrissat B."/>
            <person name="Martinez A.T."/>
            <person name="Otillar R."/>
            <person name="Spatafora J.W."/>
            <person name="Yadav J.S."/>
            <person name="Aerts A."/>
            <person name="Benoit I."/>
            <person name="Boyd A."/>
            <person name="Carlson A."/>
            <person name="Copeland A."/>
            <person name="Coutinho P.M."/>
            <person name="de Vries R.P."/>
            <person name="Ferreira P."/>
            <person name="Findley K."/>
            <person name="Foster B."/>
            <person name="Gaskell J."/>
            <person name="Glotzer D."/>
            <person name="Gorecki P."/>
            <person name="Heitman J."/>
            <person name="Hesse C."/>
            <person name="Hori C."/>
            <person name="Igarashi K."/>
            <person name="Jurgens J.A."/>
            <person name="Kallen N."/>
            <person name="Kersten P."/>
            <person name="Kohler A."/>
            <person name="Kuees U."/>
            <person name="Kumar T.K.A."/>
            <person name="Kuo A."/>
            <person name="LaButti K."/>
            <person name="Larrondo L.F."/>
            <person name="Lindquist E."/>
            <person name="Ling A."/>
            <person name="Lombard V."/>
            <person name="Lucas S."/>
            <person name="Lundell T."/>
            <person name="Martin R."/>
            <person name="McLaughlin D.J."/>
            <person name="Morgenstern I."/>
            <person name="Morin E."/>
            <person name="Murat C."/>
            <person name="Nagy L.G."/>
            <person name="Nolan M."/>
            <person name="Ohm R.A."/>
            <person name="Patyshakuliyeva A."/>
            <person name="Rokas A."/>
            <person name="Ruiz-Duenas F.J."/>
            <person name="Sabat G."/>
            <person name="Salamov A."/>
            <person name="Samejima M."/>
            <person name="Schmutz J."/>
            <person name="Slot J.C."/>
            <person name="St John F."/>
            <person name="Stenlid J."/>
            <person name="Sun H."/>
            <person name="Sun S."/>
            <person name="Syed K."/>
            <person name="Tsang A."/>
            <person name="Wiebenga A."/>
            <person name="Young D."/>
            <person name="Pisabarro A."/>
            <person name="Eastwood D.C."/>
            <person name="Martin F."/>
            <person name="Cullen D."/>
            <person name="Grigoriev I.V."/>
            <person name="Hibbett D.S."/>
        </authorList>
    </citation>
    <scope>NUCLEOTIDE SEQUENCE [LARGE SCALE GENOMIC DNA]</scope>
    <source>
        <strain evidence="2 3">LYAD-421 SS1</strain>
    </source>
</reference>
<evidence type="ECO:0000313" key="2">
    <source>
        <dbReference type="EMBL" id="EJF56102.1"/>
    </source>
</evidence>
<name>R7SM48_DICSQ</name>
<dbReference type="SUPFAM" id="SSF81383">
    <property type="entry name" value="F-box domain"/>
    <property type="match status" value="1"/>
</dbReference>
<dbReference type="HOGENOM" id="CLU_046749_0_0_1"/>
<dbReference type="PANTHER" id="PTHR38926">
    <property type="entry name" value="F-BOX DOMAIN CONTAINING PROTEIN, EXPRESSED"/>
    <property type="match status" value="1"/>
</dbReference>
<proteinExistence type="predicted"/>
<gene>
    <name evidence="2" type="ORF">DICSQDRAFT_72184</name>
</gene>
<dbReference type="Pfam" id="PF12937">
    <property type="entry name" value="F-box-like"/>
    <property type="match status" value="1"/>
</dbReference>
<dbReference type="GeneID" id="18843853"/>
<dbReference type="KEGG" id="dsq:DICSQDRAFT_72184"/>
<sequence length="432" mass="47590">MVSADNINLDCLELIFAYLSGNDLVSVSLVSRSFLAAVIPRLYRTLSFGLNQAKRYPSVISPFAAVLAHTNLASHVRHIVIDLRAIPTVKFIPQPKFMDDCVRTISMCKNLGSFTCTLDVVPNFLLALQDKTSLEQMRIIANFTTDQAEQVSKISGLRSLTLDSGSWNSIDALPRWSEVLRPTLTSLTLHGINTLSPEIMETVLPNLPSLHSLHIIGCPKVDQGVALNLIIHTPHLQSLAFTSYDNSRSMPSVVSPLPRLRHLAIDTHSAPTQANATPSIWGTIVNLTRTWSCPLKSISFKISDKITLGDGFIGNIVQSHGATLAHLSLRNCVLSKESTALICRRCVELETLKLSLPGKDMHAFSDALYHAKRLHTLTDTGELHSTHASRAPIPKSDIKLLMTRQPTLEKIIADGRTWTVSFKYGLYVMSIS</sequence>
<evidence type="ECO:0000313" key="3">
    <source>
        <dbReference type="Proteomes" id="UP000053319"/>
    </source>
</evidence>
<dbReference type="SUPFAM" id="SSF52047">
    <property type="entry name" value="RNI-like"/>
    <property type="match status" value="1"/>
</dbReference>
<dbReference type="CDD" id="cd09917">
    <property type="entry name" value="F-box_SF"/>
    <property type="match status" value="1"/>
</dbReference>
<protein>
    <recommendedName>
        <fullName evidence="1">F-box domain-containing protein</fullName>
    </recommendedName>
</protein>
<dbReference type="AlphaFoldDB" id="R7SM48"/>
<dbReference type="PANTHER" id="PTHR38926:SF72">
    <property type="entry name" value="IM:7136021-RELATED"/>
    <property type="match status" value="1"/>
</dbReference>
<dbReference type="InterPro" id="IPR036047">
    <property type="entry name" value="F-box-like_dom_sf"/>
</dbReference>
<dbReference type="Gene3D" id="3.80.10.10">
    <property type="entry name" value="Ribonuclease Inhibitor"/>
    <property type="match status" value="1"/>
</dbReference>
<dbReference type="OrthoDB" id="3005567at2759"/>
<organism evidence="2 3">
    <name type="scientific">Dichomitus squalens (strain LYAD-421)</name>
    <name type="common">Western red white-rot fungus</name>
    <dbReference type="NCBI Taxonomy" id="732165"/>
    <lineage>
        <taxon>Eukaryota</taxon>
        <taxon>Fungi</taxon>
        <taxon>Dikarya</taxon>
        <taxon>Basidiomycota</taxon>
        <taxon>Agaricomycotina</taxon>
        <taxon>Agaricomycetes</taxon>
        <taxon>Polyporales</taxon>
        <taxon>Polyporaceae</taxon>
        <taxon>Dichomitus</taxon>
    </lineage>
</organism>
<dbReference type="InterPro" id="IPR001810">
    <property type="entry name" value="F-box_dom"/>
</dbReference>
<dbReference type="EMBL" id="JH719484">
    <property type="protein sequence ID" value="EJF56102.1"/>
    <property type="molecule type" value="Genomic_DNA"/>
</dbReference>
<dbReference type="InterPro" id="IPR032675">
    <property type="entry name" value="LRR_dom_sf"/>
</dbReference>
<evidence type="ECO:0000259" key="1">
    <source>
        <dbReference type="Pfam" id="PF12937"/>
    </source>
</evidence>
<dbReference type="Proteomes" id="UP000053319">
    <property type="component" value="Unassembled WGS sequence"/>
</dbReference>
<dbReference type="OMA" id="LYMITEL"/>
<feature type="domain" description="F-box" evidence="1">
    <location>
        <begin position="11"/>
        <end position="48"/>
    </location>
</feature>
<accession>R7SM48</accession>
<dbReference type="RefSeq" id="XP_007371152.1">
    <property type="nucleotide sequence ID" value="XM_007371090.1"/>
</dbReference>